<keyword evidence="1" id="KW-1185">Reference proteome</keyword>
<dbReference type="Proteomes" id="UP000887574">
    <property type="component" value="Unplaced"/>
</dbReference>
<protein>
    <submittedName>
        <fullName evidence="2">Uncharacterized protein</fullName>
    </submittedName>
</protein>
<sequence length="287" mass="33636">MRKKICATFGQFPACVNEILAQISAFIKQHGQKWARKLKLMGMLCTFFAQEELRTNRLERHMLFEWTVMALQYPVYPLFEDIAQWLYKVGSGKTYADRVVGELLDKFILIPEKHRMYEYVIPLRAHALPFALFFLVHSLNEQSMCVPLVIVLSQWISTNCKGFMDLFREHNQLSEKFATQKFDLLLQYDNENKRREEVDDRLHYSVTCLLVEWSSCCQHKLKCDSIITILPKFAQLPAIGQQRVADNVENALRMGYISLEAVQPNLTEEFFRLSDFSTRFDGLLEQE</sequence>
<organism evidence="1 2">
    <name type="scientific">Ditylenchus dipsaci</name>
    <dbReference type="NCBI Taxonomy" id="166011"/>
    <lineage>
        <taxon>Eukaryota</taxon>
        <taxon>Metazoa</taxon>
        <taxon>Ecdysozoa</taxon>
        <taxon>Nematoda</taxon>
        <taxon>Chromadorea</taxon>
        <taxon>Rhabditida</taxon>
        <taxon>Tylenchina</taxon>
        <taxon>Tylenchomorpha</taxon>
        <taxon>Sphaerularioidea</taxon>
        <taxon>Anguinidae</taxon>
        <taxon>Anguininae</taxon>
        <taxon>Ditylenchus</taxon>
    </lineage>
</organism>
<evidence type="ECO:0000313" key="1">
    <source>
        <dbReference type="Proteomes" id="UP000887574"/>
    </source>
</evidence>
<reference evidence="2" key="1">
    <citation type="submission" date="2022-11" db="UniProtKB">
        <authorList>
            <consortium name="WormBaseParasite"/>
        </authorList>
    </citation>
    <scope>IDENTIFICATION</scope>
</reference>
<proteinExistence type="predicted"/>
<accession>A0A915DVI9</accession>
<name>A0A915DVI9_9BILA</name>
<dbReference type="AlphaFoldDB" id="A0A915DVI9"/>
<evidence type="ECO:0000313" key="2">
    <source>
        <dbReference type="WBParaSite" id="jg24120"/>
    </source>
</evidence>
<dbReference type="WBParaSite" id="jg24120">
    <property type="protein sequence ID" value="jg24120"/>
    <property type="gene ID" value="jg24120"/>
</dbReference>